<dbReference type="OrthoDB" id="2410497at2759"/>
<proteinExistence type="predicted"/>
<dbReference type="GO" id="GO:0005524">
    <property type="term" value="F:ATP binding"/>
    <property type="evidence" value="ECO:0007669"/>
    <property type="project" value="InterPro"/>
</dbReference>
<comment type="caution">
    <text evidence="2">The sequence shown here is derived from an EMBL/GenBank/DDBJ whole genome shotgun (WGS) entry which is preliminary data.</text>
</comment>
<evidence type="ECO:0000259" key="1">
    <source>
        <dbReference type="PROSITE" id="PS50011"/>
    </source>
</evidence>
<keyword evidence="3" id="KW-1185">Reference proteome</keyword>
<reference evidence="2 3" key="1">
    <citation type="submission" date="2018-08" db="EMBL/GenBank/DDBJ databases">
        <title>Genome and evolution of the arbuscular mycorrhizal fungus Diversispora epigaea (formerly Glomus versiforme) and its bacterial endosymbionts.</title>
        <authorList>
            <person name="Sun X."/>
            <person name="Fei Z."/>
            <person name="Harrison M."/>
        </authorList>
    </citation>
    <scope>NUCLEOTIDE SEQUENCE [LARGE SCALE GENOMIC DNA]</scope>
    <source>
        <strain evidence="2 3">IT104</strain>
    </source>
</reference>
<evidence type="ECO:0000313" key="3">
    <source>
        <dbReference type="Proteomes" id="UP000266861"/>
    </source>
</evidence>
<accession>A0A397J7R6</accession>
<organism evidence="2 3">
    <name type="scientific">Diversispora epigaea</name>
    <dbReference type="NCBI Taxonomy" id="1348612"/>
    <lineage>
        <taxon>Eukaryota</taxon>
        <taxon>Fungi</taxon>
        <taxon>Fungi incertae sedis</taxon>
        <taxon>Mucoromycota</taxon>
        <taxon>Glomeromycotina</taxon>
        <taxon>Glomeromycetes</taxon>
        <taxon>Diversisporales</taxon>
        <taxon>Diversisporaceae</taxon>
        <taxon>Diversispora</taxon>
    </lineage>
</organism>
<dbReference type="PROSITE" id="PS50011">
    <property type="entry name" value="PROTEIN_KINASE_DOM"/>
    <property type="match status" value="1"/>
</dbReference>
<feature type="domain" description="Protein kinase" evidence="1">
    <location>
        <begin position="1"/>
        <end position="133"/>
    </location>
</feature>
<dbReference type="Gene3D" id="1.10.510.10">
    <property type="entry name" value="Transferase(Phosphotransferase) domain 1"/>
    <property type="match status" value="2"/>
</dbReference>
<name>A0A397J7R6_9GLOM</name>
<dbReference type="InterPro" id="IPR011009">
    <property type="entry name" value="Kinase-like_dom_sf"/>
</dbReference>
<evidence type="ECO:0000313" key="2">
    <source>
        <dbReference type="EMBL" id="RHZ84395.1"/>
    </source>
</evidence>
<sequence length="133" mass="15957">MVSRNNCHSLTWFQKYKIINHVTYSLNKIRKENVVHKDLHSGNILYNAKVFEWIILKRLNNSNSNNVKWFQETFLIDNCHSLTWFQKYKIINHVTYSLNKIRKENVVHKDLHSGNILYNAKVFEWYISDLGTS</sequence>
<dbReference type="SUPFAM" id="SSF56112">
    <property type="entry name" value="Protein kinase-like (PK-like)"/>
    <property type="match status" value="2"/>
</dbReference>
<dbReference type="InterPro" id="IPR000719">
    <property type="entry name" value="Prot_kinase_dom"/>
</dbReference>
<dbReference type="EMBL" id="PQFF01000078">
    <property type="protein sequence ID" value="RHZ84395.1"/>
    <property type="molecule type" value="Genomic_DNA"/>
</dbReference>
<dbReference type="AlphaFoldDB" id="A0A397J7R6"/>
<gene>
    <name evidence="2" type="ORF">Glove_82g68</name>
</gene>
<dbReference type="GO" id="GO:0004672">
    <property type="term" value="F:protein kinase activity"/>
    <property type="evidence" value="ECO:0007669"/>
    <property type="project" value="InterPro"/>
</dbReference>
<protein>
    <recommendedName>
        <fullName evidence="1">Protein kinase domain-containing protein</fullName>
    </recommendedName>
</protein>
<dbReference type="Proteomes" id="UP000266861">
    <property type="component" value="Unassembled WGS sequence"/>
</dbReference>